<gene>
    <name evidence="2" type="ORF">SAMN05421757_106272</name>
</gene>
<dbReference type="EMBL" id="FZOY01000006">
    <property type="protein sequence ID" value="SNT13525.1"/>
    <property type="molecule type" value="Genomic_DNA"/>
</dbReference>
<reference evidence="2 3" key="1">
    <citation type="submission" date="2017-06" db="EMBL/GenBank/DDBJ databases">
        <authorList>
            <person name="Kim H.J."/>
            <person name="Triplett B.A."/>
        </authorList>
    </citation>
    <scope>NUCLEOTIDE SEQUENCE [LARGE SCALE GENOMIC DNA]</scope>
    <source>
        <strain evidence="2 3">DSM 29339</strain>
    </source>
</reference>
<dbReference type="RefSeq" id="WP_089234197.1">
    <property type="nucleotide sequence ID" value="NZ_FZOY01000006.1"/>
</dbReference>
<dbReference type="PROSITE" id="PS50801">
    <property type="entry name" value="STAS"/>
    <property type="match status" value="1"/>
</dbReference>
<proteinExistence type="predicted"/>
<evidence type="ECO:0000259" key="1">
    <source>
        <dbReference type="PROSITE" id="PS50801"/>
    </source>
</evidence>
<protein>
    <submittedName>
        <fullName evidence="2">Chemotaxis protein CheX</fullName>
    </submittedName>
</protein>
<name>A0A239K5X9_9RHOB</name>
<dbReference type="Gene3D" id="3.30.750.24">
    <property type="entry name" value="STAS domain"/>
    <property type="match status" value="1"/>
</dbReference>
<sequence>MTAVYALPARLDLPAATPLAGELRSLRGAPLSVSADAVTHLGTPCLQVLLSAQRSWQADGHRLTLETPSPEMDEQLALFGLSTADLEALPEER</sequence>
<dbReference type="InterPro" id="IPR036513">
    <property type="entry name" value="STAS_dom_sf"/>
</dbReference>
<evidence type="ECO:0000313" key="2">
    <source>
        <dbReference type="EMBL" id="SNT13525.1"/>
    </source>
</evidence>
<dbReference type="OrthoDB" id="7280289at2"/>
<accession>A0A239K5X9</accession>
<dbReference type="InterPro" id="IPR002645">
    <property type="entry name" value="STAS_dom"/>
</dbReference>
<dbReference type="SUPFAM" id="SSF52091">
    <property type="entry name" value="SpoIIaa-like"/>
    <property type="match status" value="1"/>
</dbReference>
<keyword evidence="3" id="KW-1185">Reference proteome</keyword>
<dbReference type="Proteomes" id="UP000198426">
    <property type="component" value="Unassembled WGS sequence"/>
</dbReference>
<dbReference type="InterPro" id="IPR058548">
    <property type="entry name" value="MlaB-like_STAS"/>
</dbReference>
<evidence type="ECO:0000313" key="3">
    <source>
        <dbReference type="Proteomes" id="UP000198426"/>
    </source>
</evidence>
<dbReference type="Pfam" id="PF13466">
    <property type="entry name" value="STAS_2"/>
    <property type="match status" value="1"/>
</dbReference>
<dbReference type="AlphaFoldDB" id="A0A239K5X9"/>
<organism evidence="2 3">
    <name type="scientific">Tropicimonas sediminicola</name>
    <dbReference type="NCBI Taxonomy" id="1031541"/>
    <lineage>
        <taxon>Bacteria</taxon>
        <taxon>Pseudomonadati</taxon>
        <taxon>Pseudomonadota</taxon>
        <taxon>Alphaproteobacteria</taxon>
        <taxon>Rhodobacterales</taxon>
        <taxon>Roseobacteraceae</taxon>
        <taxon>Tropicimonas</taxon>
    </lineage>
</organism>
<feature type="domain" description="STAS" evidence="1">
    <location>
        <begin position="1"/>
        <end position="93"/>
    </location>
</feature>